<dbReference type="EMBL" id="QHJQ01000004">
    <property type="protein sequence ID" value="PXA04327.1"/>
    <property type="molecule type" value="Genomic_DNA"/>
</dbReference>
<organism evidence="6 7">
    <name type="scientific">Coraliomargarita sinensis</name>
    <dbReference type="NCBI Taxonomy" id="2174842"/>
    <lineage>
        <taxon>Bacteria</taxon>
        <taxon>Pseudomonadati</taxon>
        <taxon>Verrucomicrobiota</taxon>
        <taxon>Opitutia</taxon>
        <taxon>Puniceicoccales</taxon>
        <taxon>Coraliomargaritaceae</taxon>
        <taxon>Coraliomargarita</taxon>
    </lineage>
</organism>
<dbReference type="AlphaFoldDB" id="A0A317ZJB2"/>
<sequence>MGMLCHLLGLSGFLGVPFGNILGPLVMWLIKREECAFADACGKEALNFQISMTIYSVVALLSILAFIGIVLFPVILILNIVYTIIASIRASEGTNYQYPFTIRFIK</sequence>
<accession>A0A317ZJB2</accession>
<dbReference type="OrthoDB" id="9808930at2"/>
<evidence type="ECO:0000313" key="6">
    <source>
        <dbReference type="EMBL" id="PXA04327.1"/>
    </source>
</evidence>
<proteinExistence type="predicted"/>
<evidence type="ECO:0000256" key="2">
    <source>
        <dbReference type="ARBA" id="ARBA00022692"/>
    </source>
</evidence>
<comment type="caution">
    <text evidence="6">The sequence shown here is derived from an EMBL/GenBank/DDBJ whole genome shotgun (WGS) entry which is preliminary data.</text>
</comment>
<dbReference type="InParanoid" id="A0A317ZJB2"/>
<keyword evidence="3 5" id="KW-1133">Transmembrane helix</keyword>
<feature type="transmembrane region" description="Helical" evidence="5">
    <location>
        <begin position="54"/>
        <end position="82"/>
    </location>
</feature>
<dbReference type="Proteomes" id="UP000247099">
    <property type="component" value="Unassembled WGS sequence"/>
</dbReference>
<evidence type="ECO:0000256" key="4">
    <source>
        <dbReference type="ARBA" id="ARBA00023136"/>
    </source>
</evidence>
<dbReference type="Pfam" id="PF09685">
    <property type="entry name" value="MamF_MmsF"/>
    <property type="match status" value="1"/>
</dbReference>
<keyword evidence="4 5" id="KW-0472">Membrane</keyword>
<reference evidence="6 7" key="1">
    <citation type="submission" date="2018-05" db="EMBL/GenBank/DDBJ databases">
        <title>Coraliomargarita sinensis sp. nov., isolated from a marine solar saltern.</title>
        <authorList>
            <person name="Zhou L.Y."/>
        </authorList>
    </citation>
    <scope>NUCLEOTIDE SEQUENCE [LARGE SCALE GENOMIC DNA]</scope>
    <source>
        <strain evidence="6 7">WN38</strain>
    </source>
</reference>
<keyword evidence="7" id="KW-1185">Reference proteome</keyword>
<name>A0A317ZJB2_9BACT</name>
<dbReference type="InterPro" id="IPR019109">
    <property type="entry name" value="MamF_MmsF"/>
</dbReference>
<evidence type="ECO:0000313" key="7">
    <source>
        <dbReference type="Proteomes" id="UP000247099"/>
    </source>
</evidence>
<protein>
    <submittedName>
        <fullName evidence="6">DUF4870 domain-containing protein</fullName>
    </submittedName>
</protein>
<gene>
    <name evidence="6" type="ORF">DDZ13_07285</name>
</gene>
<comment type="subcellular location">
    <subcellularLocation>
        <location evidence="1">Membrane</location>
        <topology evidence="1">Multi-pass membrane protein</topology>
    </subcellularLocation>
</comment>
<keyword evidence="2 5" id="KW-0812">Transmembrane</keyword>
<evidence type="ECO:0000256" key="1">
    <source>
        <dbReference type="ARBA" id="ARBA00004141"/>
    </source>
</evidence>
<evidence type="ECO:0000256" key="5">
    <source>
        <dbReference type="SAM" id="Phobius"/>
    </source>
</evidence>
<evidence type="ECO:0000256" key="3">
    <source>
        <dbReference type="ARBA" id="ARBA00022989"/>
    </source>
</evidence>